<dbReference type="PANTHER" id="PTHR11941:SF54">
    <property type="entry name" value="ENOYL-COA HYDRATASE, MITOCHONDRIAL"/>
    <property type="match status" value="1"/>
</dbReference>
<dbReference type="RefSeq" id="WP_339095203.1">
    <property type="nucleotide sequence ID" value="NZ_LR743508.1"/>
</dbReference>
<dbReference type="PANTHER" id="PTHR11941">
    <property type="entry name" value="ENOYL-COA HYDRATASE-RELATED"/>
    <property type="match status" value="1"/>
</dbReference>
<evidence type="ECO:0000256" key="1">
    <source>
        <dbReference type="ARBA" id="ARBA00005254"/>
    </source>
</evidence>
<name>A0A679JWQ9_VARPD</name>
<dbReference type="InterPro" id="IPR001753">
    <property type="entry name" value="Enoyl-CoA_hydra/iso"/>
</dbReference>
<dbReference type="CDD" id="cd06558">
    <property type="entry name" value="crotonase-like"/>
    <property type="match status" value="1"/>
</dbReference>
<evidence type="ECO:0000313" key="3">
    <source>
        <dbReference type="EMBL" id="CAA2110577.1"/>
    </source>
</evidence>
<dbReference type="AlphaFoldDB" id="A0A679JWQ9"/>
<keyword evidence="3" id="KW-0456">Lyase</keyword>
<reference evidence="3" key="1">
    <citation type="submission" date="2019-12" db="EMBL/GenBank/DDBJ databases">
        <authorList>
            <person name="Cremers G."/>
        </authorList>
    </citation>
    <scope>NUCLEOTIDE SEQUENCE</scope>
    <source>
        <strain evidence="3">Vvax</strain>
    </source>
</reference>
<gene>
    <name evidence="3" type="primary">dpgD_2</name>
    <name evidence="3" type="ORF">VVAX_06807</name>
</gene>
<dbReference type="GO" id="GO:0006635">
    <property type="term" value="P:fatty acid beta-oxidation"/>
    <property type="evidence" value="ECO:0007669"/>
    <property type="project" value="TreeGrafter"/>
</dbReference>
<sequence length="258" mass="27502">MGAGGITYAVDGDGIAHVRFDRPEKLNALTLAMYDELAQAFARANDDEAVRVVLLGGNGERAFCVGADLGESIPALAEGRFDISEWDGAHIKQPGFHKPVVAAINGLCMGGGFEIMLAADIRVASDTAVFALPEASLGFTPAGGTLVRLVRQIPYALAMELMLTAERFPAGRLAEMGLLNRVVPPDQLEAVALGYARGLAQKGRVAVSVIKEAALTLGHLPFDEAFRREAVLGQRAFTSDEAKDGLRRFLSRERPAAR</sequence>
<dbReference type="PROSITE" id="PS00166">
    <property type="entry name" value="ENOYL_COA_HYDRATASE"/>
    <property type="match status" value="1"/>
</dbReference>
<dbReference type="SUPFAM" id="SSF52096">
    <property type="entry name" value="ClpP/crotonase"/>
    <property type="match status" value="1"/>
</dbReference>
<organism evidence="3">
    <name type="scientific">Variovorax paradoxus</name>
    <dbReference type="NCBI Taxonomy" id="34073"/>
    <lineage>
        <taxon>Bacteria</taxon>
        <taxon>Pseudomonadati</taxon>
        <taxon>Pseudomonadota</taxon>
        <taxon>Betaproteobacteria</taxon>
        <taxon>Burkholderiales</taxon>
        <taxon>Comamonadaceae</taxon>
        <taxon>Variovorax</taxon>
    </lineage>
</organism>
<accession>A0A679JWQ9</accession>
<evidence type="ECO:0000256" key="2">
    <source>
        <dbReference type="RuleBase" id="RU003707"/>
    </source>
</evidence>
<dbReference type="EC" id="4.2.1.17" evidence="3"/>
<comment type="similarity">
    <text evidence="1 2">Belongs to the enoyl-CoA hydratase/isomerase family.</text>
</comment>
<proteinExistence type="inferred from homology"/>
<dbReference type="InterPro" id="IPR018376">
    <property type="entry name" value="Enoyl-CoA_hyd/isom_CS"/>
</dbReference>
<dbReference type="EMBL" id="LR743508">
    <property type="protein sequence ID" value="CAA2110577.1"/>
    <property type="molecule type" value="Genomic_DNA"/>
</dbReference>
<dbReference type="GO" id="GO:0004300">
    <property type="term" value="F:enoyl-CoA hydratase activity"/>
    <property type="evidence" value="ECO:0007669"/>
    <property type="project" value="UniProtKB-EC"/>
</dbReference>
<dbReference type="Gene3D" id="3.90.226.10">
    <property type="entry name" value="2-enoyl-CoA Hydratase, Chain A, domain 1"/>
    <property type="match status" value="1"/>
</dbReference>
<protein>
    <submittedName>
        <fullName evidence="3">Enoyl-CoA-hydratase</fullName>
        <ecNumber evidence="3">4.2.1.17</ecNumber>
    </submittedName>
</protein>
<dbReference type="InterPro" id="IPR029045">
    <property type="entry name" value="ClpP/crotonase-like_dom_sf"/>
</dbReference>
<dbReference type="Pfam" id="PF00378">
    <property type="entry name" value="ECH_1"/>
    <property type="match status" value="1"/>
</dbReference>